<dbReference type="EMBL" id="JBBWYZ010000017">
    <property type="protein sequence ID" value="MEK9513857.1"/>
    <property type="molecule type" value="Genomic_DNA"/>
</dbReference>
<dbReference type="Proteomes" id="UP001387447">
    <property type="component" value="Unassembled WGS sequence"/>
</dbReference>
<gene>
    <name evidence="1" type="ORF">AAEJ74_19835</name>
</gene>
<name>A0ABU9EPS1_LIMFS</name>
<evidence type="ECO:0000313" key="2">
    <source>
        <dbReference type="Proteomes" id="UP001387447"/>
    </source>
</evidence>
<reference evidence="1 2" key="1">
    <citation type="journal article" date="2024" name="Front. Microbiol.">
        <title>Transcriptomic insights into the dominance of two phototrophs throughout the water column of a tropical hypersaline-alkaline crater lake (Dziani Dzaha, Mayotte).</title>
        <authorList>
            <person name="Duperron S."/>
            <person name="Halary S."/>
            <person name="Bouly J.-P."/>
            <person name="Roussel T."/>
            <person name="Hugoni M."/>
            <person name="Bruto M."/>
            <person name="Oger P."/>
            <person name="Duval C."/>
            <person name="Woo A."/>
            <person name="Jezequiel D."/>
            <person name="Ader M."/>
            <person name="Leboulanger C."/>
            <person name="Agogue H."/>
            <person name="Grossi V."/>
            <person name="Trousselier M."/>
            <person name="Bernard C."/>
        </authorList>
    </citation>
    <scope>NUCLEOTIDE SEQUENCE [LARGE SCALE GENOMIC DNA]</scope>
    <source>
        <strain evidence="1 2">PMC 851.14</strain>
    </source>
</reference>
<evidence type="ECO:0008006" key="3">
    <source>
        <dbReference type="Google" id="ProtNLM"/>
    </source>
</evidence>
<organism evidence="1 2">
    <name type="scientific">Limnospira fusiformis PMC 851.14</name>
    <dbReference type="NCBI Taxonomy" id="2219512"/>
    <lineage>
        <taxon>Bacteria</taxon>
        <taxon>Bacillati</taxon>
        <taxon>Cyanobacteriota</taxon>
        <taxon>Cyanophyceae</taxon>
        <taxon>Oscillatoriophycideae</taxon>
        <taxon>Oscillatoriales</taxon>
        <taxon>Sirenicapillariaceae</taxon>
        <taxon>Limnospira</taxon>
    </lineage>
</organism>
<accession>A0ABU9EPS1</accession>
<comment type="caution">
    <text evidence="1">The sequence shown here is derived from an EMBL/GenBank/DDBJ whole genome shotgun (WGS) entry which is preliminary data.</text>
</comment>
<proteinExistence type="predicted"/>
<dbReference type="RefSeq" id="WP_006669003.1">
    <property type="nucleotide sequence ID" value="NZ_JBBWYZ010000017.1"/>
</dbReference>
<evidence type="ECO:0000313" key="1">
    <source>
        <dbReference type="EMBL" id="MEK9513857.1"/>
    </source>
</evidence>
<protein>
    <recommendedName>
        <fullName evidence="3">DUF5655 domain-containing protein</fullName>
    </recommendedName>
</protein>
<sequence length="70" mass="7983">MVINLTLRNQVTRYKITPIINDPKAICRDVSGVGRWGNGDVELGIKSLDELPYVLWLVRQSLEKQMGELE</sequence>
<keyword evidence="2" id="KW-1185">Reference proteome</keyword>